<dbReference type="AlphaFoldDB" id="A0A7W9UPN5"/>
<gene>
    <name evidence="1" type="ORF">FHS34_001991</name>
</gene>
<sequence length="73" mass="7647">MSRRPGGPGRACRPGGNYSEPLEIDLVPVTDRVFAGAGVGAAFSEDYMPVVLSTLRDGTGCVCIGMRCTPKTE</sequence>
<dbReference type="EMBL" id="JACHJK010000003">
    <property type="protein sequence ID" value="MBB5926535.1"/>
    <property type="molecule type" value="Genomic_DNA"/>
</dbReference>
<name>A0A7W9UPN5_9ACTN</name>
<proteinExistence type="predicted"/>
<evidence type="ECO:0000313" key="2">
    <source>
        <dbReference type="Proteomes" id="UP000585836"/>
    </source>
</evidence>
<keyword evidence="2" id="KW-1185">Reference proteome</keyword>
<protein>
    <submittedName>
        <fullName evidence="1">Uncharacterized protein</fullName>
    </submittedName>
</protein>
<reference evidence="1 2" key="1">
    <citation type="submission" date="2020-08" db="EMBL/GenBank/DDBJ databases">
        <title>Genomic Encyclopedia of Type Strains, Phase III (KMG-III): the genomes of soil and plant-associated and newly described type strains.</title>
        <authorList>
            <person name="Whitman W."/>
        </authorList>
    </citation>
    <scope>NUCLEOTIDE SEQUENCE [LARGE SCALE GENOMIC DNA]</scope>
    <source>
        <strain evidence="1 2">CECT 3313</strain>
    </source>
</reference>
<accession>A0A7W9UPN5</accession>
<comment type="caution">
    <text evidence="1">The sequence shown here is derived from an EMBL/GenBank/DDBJ whole genome shotgun (WGS) entry which is preliminary data.</text>
</comment>
<evidence type="ECO:0000313" key="1">
    <source>
        <dbReference type="EMBL" id="MBB5926535.1"/>
    </source>
</evidence>
<organism evidence="1 2">
    <name type="scientific">Streptomyces echinatus</name>
    <dbReference type="NCBI Taxonomy" id="67293"/>
    <lineage>
        <taxon>Bacteria</taxon>
        <taxon>Bacillati</taxon>
        <taxon>Actinomycetota</taxon>
        <taxon>Actinomycetes</taxon>
        <taxon>Kitasatosporales</taxon>
        <taxon>Streptomycetaceae</taxon>
        <taxon>Streptomyces</taxon>
    </lineage>
</organism>
<dbReference type="Proteomes" id="UP000585836">
    <property type="component" value="Unassembled WGS sequence"/>
</dbReference>